<organism evidence="4 5">
    <name type="scientific">Leucobacter denitrificans</name>
    <dbReference type="NCBI Taxonomy" id="683042"/>
    <lineage>
        <taxon>Bacteria</taxon>
        <taxon>Bacillati</taxon>
        <taxon>Actinomycetota</taxon>
        <taxon>Actinomycetes</taxon>
        <taxon>Micrococcales</taxon>
        <taxon>Microbacteriaceae</taxon>
        <taxon>Leucobacter</taxon>
    </lineage>
</organism>
<keyword evidence="2" id="KW-0812">Transmembrane</keyword>
<dbReference type="KEGG" id="ldn:H9L06_09090"/>
<keyword evidence="5" id="KW-1185">Reference proteome</keyword>
<dbReference type="PANTHER" id="PTHR33392">
    <property type="entry name" value="POLYISOPRENYL-TEICHOIC ACID--PEPTIDOGLYCAN TEICHOIC ACID TRANSFERASE TAGU"/>
    <property type="match status" value="1"/>
</dbReference>
<keyword evidence="2" id="KW-0472">Membrane</keyword>
<dbReference type="EMBL" id="CP060716">
    <property type="protein sequence ID" value="QNN62409.1"/>
    <property type="molecule type" value="Genomic_DNA"/>
</dbReference>
<keyword evidence="2" id="KW-1133">Transmembrane helix</keyword>
<dbReference type="PANTHER" id="PTHR33392:SF6">
    <property type="entry name" value="POLYISOPRENYL-TEICHOIC ACID--PEPTIDOGLYCAN TEICHOIC ACID TRANSFERASE TAGU"/>
    <property type="match status" value="1"/>
</dbReference>
<feature type="transmembrane region" description="Helical" evidence="2">
    <location>
        <begin position="97"/>
        <end position="116"/>
    </location>
</feature>
<proteinExistence type="inferred from homology"/>
<accession>A0A7G9S3I4</accession>
<feature type="domain" description="Cell envelope-related transcriptional attenuator" evidence="3">
    <location>
        <begin position="277"/>
        <end position="402"/>
    </location>
</feature>
<evidence type="ECO:0000259" key="3">
    <source>
        <dbReference type="Pfam" id="PF03816"/>
    </source>
</evidence>
<dbReference type="Gene3D" id="3.40.630.190">
    <property type="entry name" value="LCP protein"/>
    <property type="match status" value="1"/>
</dbReference>
<dbReference type="Pfam" id="PF03816">
    <property type="entry name" value="LytR_cpsA_psr"/>
    <property type="match status" value="1"/>
</dbReference>
<dbReference type="InterPro" id="IPR050922">
    <property type="entry name" value="LytR/CpsA/Psr_CW_biosynth"/>
</dbReference>
<dbReference type="InterPro" id="IPR004474">
    <property type="entry name" value="LytR_CpsA_psr"/>
</dbReference>
<dbReference type="NCBIfam" id="TIGR00350">
    <property type="entry name" value="lytR_cpsA_psr"/>
    <property type="match status" value="1"/>
</dbReference>
<evidence type="ECO:0000313" key="4">
    <source>
        <dbReference type="EMBL" id="QNN62409.1"/>
    </source>
</evidence>
<sequence>MSGVATHDVAGFGPAFDLERPLRNPDLTSPPLMTKRARWLVILGFLFPGIAQLLAGNRKLGRFGLTVTVIVWILGLATLAGLIWARTATLSVLTNGIFLFALQWIILAVAVIWLVLGFDTLRLTRIVKVKRGWRLPIAMLSVLLTVVPVAGAAWASTLVGAGRSTIGDIFVGAPAVAPVDGRYNILLLGTDAGSDREGMRPDSISLVSVNAETGQSVIVGLPRELIEMPFPESSPMHELHPNGFGVAPNVFGDWGGCYTTCYLNAIYTEVTDFPDIYGGLYPDAVSRGSSPGIEATKDAVHGATGLDVQFYVLLNMDAFSSIIDALGGVTVTVPEDLPIGGSIDEYTGELVNVESWIPAGEQHLDGYHAQWFARSRYGSVNGDYDRMQRQRDLQAAILAQMSPANVLLRFQEIAKAGSQLVQTDIPDSMLGRFVDLADKARAHTPVDVELVPPAVDPEFPIYADIQQLVAEGVAAATPVPETEEAAG</sequence>
<dbReference type="AlphaFoldDB" id="A0A7G9S3I4"/>
<comment type="similarity">
    <text evidence="1">Belongs to the LytR/CpsA/Psr (LCP) family.</text>
</comment>
<feature type="transmembrane region" description="Helical" evidence="2">
    <location>
        <begin position="37"/>
        <end position="56"/>
    </location>
</feature>
<feature type="transmembrane region" description="Helical" evidence="2">
    <location>
        <begin position="137"/>
        <end position="155"/>
    </location>
</feature>
<feature type="transmembrane region" description="Helical" evidence="2">
    <location>
        <begin position="63"/>
        <end position="85"/>
    </location>
</feature>
<evidence type="ECO:0000256" key="1">
    <source>
        <dbReference type="ARBA" id="ARBA00006068"/>
    </source>
</evidence>
<dbReference type="RefSeq" id="WP_187554879.1">
    <property type="nucleotide sequence ID" value="NZ_CP060716.1"/>
</dbReference>
<dbReference type="Proteomes" id="UP000515934">
    <property type="component" value="Chromosome"/>
</dbReference>
<evidence type="ECO:0000256" key="2">
    <source>
        <dbReference type="SAM" id="Phobius"/>
    </source>
</evidence>
<protein>
    <submittedName>
        <fullName evidence="4">LCP family protein</fullName>
    </submittedName>
</protein>
<evidence type="ECO:0000313" key="5">
    <source>
        <dbReference type="Proteomes" id="UP000515934"/>
    </source>
</evidence>
<gene>
    <name evidence="4" type="ORF">H9L06_09090</name>
</gene>
<name>A0A7G9S3I4_9MICO</name>
<reference evidence="4 5" key="1">
    <citation type="submission" date="2020-08" db="EMBL/GenBank/DDBJ databases">
        <title>Genome sequence of Leucobacter denitrificans KACC 14055T.</title>
        <authorList>
            <person name="Hyun D.-W."/>
            <person name="Bae J.-W."/>
        </authorList>
    </citation>
    <scope>NUCLEOTIDE SEQUENCE [LARGE SCALE GENOMIC DNA]</scope>
    <source>
        <strain evidence="4 5">KACC 14055</strain>
    </source>
</reference>